<name>A0A1Y2HN17_9FUNG</name>
<feature type="compositionally biased region" description="Polar residues" evidence="1">
    <location>
        <begin position="192"/>
        <end position="203"/>
    </location>
</feature>
<dbReference type="Proteomes" id="UP000193411">
    <property type="component" value="Unassembled WGS sequence"/>
</dbReference>
<feature type="compositionally biased region" description="Gly residues" evidence="1">
    <location>
        <begin position="141"/>
        <end position="151"/>
    </location>
</feature>
<feature type="compositionally biased region" description="Gly residues" evidence="1">
    <location>
        <begin position="37"/>
        <end position="55"/>
    </location>
</feature>
<evidence type="ECO:0000256" key="2">
    <source>
        <dbReference type="SAM" id="Phobius"/>
    </source>
</evidence>
<proteinExistence type="predicted"/>
<keyword evidence="2" id="KW-1133">Transmembrane helix</keyword>
<keyword evidence="2" id="KW-0812">Transmembrane</keyword>
<feature type="transmembrane region" description="Helical" evidence="2">
    <location>
        <begin position="291"/>
        <end position="312"/>
    </location>
</feature>
<feature type="compositionally biased region" description="Polar residues" evidence="1">
    <location>
        <begin position="56"/>
        <end position="71"/>
    </location>
</feature>
<evidence type="ECO:0000256" key="1">
    <source>
        <dbReference type="SAM" id="MobiDB-lite"/>
    </source>
</evidence>
<feature type="compositionally biased region" description="Basic and acidic residues" evidence="1">
    <location>
        <begin position="72"/>
        <end position="90"/>
    </location>
</feature>
<feature type="compositionally biased region" description="Low complexity" evidence="1">
    <location>
        <begin position="1"/>
        <end position="21"/>
    </location>
</feature>
<dbReference type="EMBL" id="MCFL01000019">
    <property type="protein sequence ID" value="ORZ35987.1"/>
    <property type="molecule type" value="Genomic_DNA"/>
</dbReference>
<gene>
    <name evidence="3" type="ORF">BCR44DRAFT_89345</name>
</gene>
<feature type="transmembrane region" description="Helical" evidence="2">
    <location>
        <begin position="324"/>
        <end position="345"/>
    </location>
</feature>
<evidence type="ECO:0000313" key="4">
    <source>
        <dbReference type="Proteomes" id="UP000193411"/>
    </source>
</evidence>
<organism evidence="3 4">
    <name type="scientific">Catenaria anguillulae PL171</name>
    <dbReference type="NCBI Taxonomy" id="765915"/>
    <lineage>
        <taxon>Eukaryota</taxon>
        <taxon>Fungi</taxon>
        <taxon>Fungi incertae sedis</taxon>
        <taxon>Blastocladiomycota</taxon>
        <taxon>Blastocladiomycetes</taxon>
        <taxon>Blastocladiales</taxon>
        <taxon>Catenariaceae</taxon>
        <taxon>Catenaria</taxon>
    </lineage>
</organism>
<feature type="region of interest" description="Disordered" evidence="1">
    <location>
        <begin position="1"/>
        <end position="282"/>
    </location>
</feature>
<dbReference type="AlphaFoldDB" id="A0A1Y2HN17"/>
<feature type="transmembrane region" description="Helical" evidence="2">
    <location>
        <begin position="439"/>
        <end position="458"/>
    </location>
</feature>
<feature type="compositionally biased region" description="Polar residues" evidence="1">
    <location>
        <begin position="505"/>
        <end position="517"/>
    </location>
</feature>
<accession>A0A1Y2HN17</accession>
<feature type="transmembrane region" description="Helical" evidence="2">
    <location>
        <begin position="365"/>
        <end position="389"/>
    </location>
</feature>
<sequence>MWKSPPSSSLTHSPASSTSAAGYPPRRPSRDPSPLGAGAGAGYDRGRYGYGGGSNVGYSSSPPTTAYNTYETARRGGGERDPRADRHGFDDLDDQPPAPTQDRRQYYSHARSPSPPPAQPTSSIPRSPRPLYDDRGLDTSGSGGTGAGGNNSGWQPRPRRPSARPAVAADVDDEPGYDRYRYQQQQQQQQQPLQRNGSFSTVAMSPRSAPAAGLSPSQVRPGQVYPRDAEADASPRYPPATLGRQPSFSRQQQEPISPLFKPTVPDASGTVKGATNKEDTKKKKKRSCLDWTRWLLAGSIARFIMIVCLIVLGLHSFMCGGGAMFLLVIIPIAGWSADGSLSIFGFRVSPPPAPPADSKALDAPYALTILGVFLLVGVLVDLLSIFAAFKLAHRKLPGLVTLGLAEVTQIVRVVFLVLMINQAKQVEGWDQQSETLARVFVVVEIIQLVTSAALYFTARWRWTEKQKFEGTAAAKPTATTTMMSSSSSTLGSAAHRPSDIEMQKPATTSTADRQSGKANPKMRFHW</sequence>
<reference evidence="3 4" key="1">
    <citation type="submission" date="2016-07" db="EMBL/GenBank/DDBJ databases">
        <title>Pervasive Adenine N6-methylation of Active Genes in Fungi.</title>
        <authorList>
            <consortium name="DOE Joint Genome Institute"/>
            <person name="Mondo S.J."/>
            <person name="Dannebaum R.O."/>
            <person name="Kuo R.C."/>
            <person name="Labutti K."/>
            <person name="Haridas S."/>
            <person name="Kuo A."/>
            <person name="Salamov A."/>
            <person name="Ahrendt S.R."/>
            <person name="Lipzen A."/>
            <person name="Sullivan W."/>
            <person name="Andreopoulos W.B."/>
            <person name="Clum A."/>
            <person name="Lindquist E."/>
            <person name="Daum C."/>
            <person name="Ramamoorthy G.K."/>
            <person name="Gryganskyi A."/>
            <person name="Culley D."/>
            <person name="Magnuson J.K."/>
            <person name="James T.Y."/>
            <person name="O'Malley M.A."/>
            <person name="Stajich J.E."/>
            <person name="Spatafora J.W."/>
            <person name="Visel A."/>
            <person name="Grigoriev I.V."/>
        </authorList>
    </citation>
    <scope>NUCLEOTIDE SEQUENCE [LARGE SCALE GENOMIC DNA]</scope>
    <source>
        <strain evidence="3 4">PL171</strain>
    </source>
</reference>
<keyword evidence="2" id="KW-0472">Membrane</keyword>
<feature type="transmembrane region" description="Helical" evidence="2">
    <location>
        <begin position="396"/>
        <end position="419"/>
    </location>
</feature>
<dbReference type="OrthoDB" id="10683550at2759"/>
<evidence type="ECO:0000313" key="3">
    <source>
        <dbReference type="EMBL" id="ORZ35987.1"/>
    </source>
</evidence>
<feature type="region of interest" description="Disordered" evidence="1">
    <location>
        <begin position="473"/>
        <end position="526"/>
    </location>
</feature>
<protein>
    <submittedName>
        <fullName evidence="3">Uncharacterized protein</fullName>
    </submittedName>
</protein>
<keyword evidence="4" id="KW-1185">Reference proteome</keyword>
<feature type="compositionally biased region" description="Polar residues" evidence="1">
    <location>
        <begin position="244"/>
        <end position="255"/>
    </location>
</feature>
<feature type="compositionally biased region" description="Low complexity" evidence="1">
    <location>
        <begin position="473"/>
        <end position="494"/>
    </location>
</feature>
<comment type="caution">
    <text evidence="3">The sequence shown here is derived from an EMBL/GenBank/DDBJ whole genome shotgun (WGS) entry which is preliminary data.</text>
</comment>